<dbReference type="EMBL" id="WVTD01000003">
    <property type="protein sequence ID" value="MYL97410.1"/>
    <property type="molecule type" value="Genomic_DNA"/>
</dbReference>
<comment type="caution">
    <text evidence="3">The sequence shown here is derived from an EMBL/GenBank/DDBJ whole genome shotgun (WGS) entry which is preliminary data.</text>
</comment>
<keyword evidence="3" id="KW-0238">DNA-binding</keyword>
<dbReference type="AlphaFoldDB" id="A0A7X4GEZ5"/>
<dbReference type="InterPro" id="IPR012340">
    <property type="entry name" value="NA-bd_OB-fold"/>
</dbReference>
<evidence type="ECO:0000259" key="2">
    <source>
        <dbReference type="Pfam" id="PF12172"/>
    </source>
</evidence>
<proteinExistence type="predicted"/>
<dbReference type="PANTHER" id="PTHR34075">
    <property type="entry name" value="BLR3430 PROTEIN"/>
    <property type="match status" value="1"/>
</dbReference>
<evidence type="ECO:0000259" key="1">
    <source>
        <dbReference type="Pfam" id="PF01796"/>
    </source>
</evidence>
<name>A0A7X4GEZ5_9SPHN</name>
<organism evidence="3 4">
    <name type="scientific">Novosphingobium silvae</name>
    <dbReference type="NCBI Taxonomy" id="2692619"/>
    <lineage>
        <taxon>Bacteria</taxon>
        <taxon>Pseudomonadati</taxon>
        <taxon>Pseudomonadota</taxon>
        <taxon>Alphaproteobacteria</taxon>
        <taxon>Sphingomonadales</taxon>
        <taxon>Sphingomonadaceae</taxon>
        <taxon>Novosphingobium</taxon>
    </lineage>
</organism>
<dbReference type="InterPro" id="IPR022002">
    <property type="entry name" value="ChsH2_Znr"/>
</dbReference>
<reference evidence="3 4" key="1">
    <citation type="submission" date="2019-12" db="EMBL/GenBank/DDBJ databases">
        <authorList>
            <person name="Feng G."/>
            <person name="Zhu H."/>
        </authorList>
    </citation>
    <scope>NUCLEOTIDE SEQUENCE [LARGE SCALE GENOMIC DNA]</scope>
    <source>
        <strain evidence="3 4">FGD1</strain>
    </source>
</reference>
<dbReference type="Pfam" id="PF12172">
    <property type="entry name" value="zf-ChsH2"/>
    <property type="match status" value="1"/>
</dbReference>
<dbReference type="Pfam" id="PF01796">
    <property type="entry name" value="OB_ChsH2_C"/>
    <property type="match status" value="1"/>
</dbReference>
<dbReference type="PANTHER" id="PTHR34075:SF5">
    <property type="entry name" value="BLR3430 PROTEIN"/>
    <property type="match status" value="1"/>
</dbReference>
<dbReference type="InterPro" id="IPR002878">
    <property type="entry name" value="ChsH2_C"/>
</dbReference>
<dbReference type="Proteomes" id="UP000465810">
    <property type="component" value="Unassembled WGS sequence"/>
</dbReference>
<protein>
    <submittedName>
        <fullName evidence="3">DNA-binding protein</fullName>
    </submittedName>
</protein>
<evidence type="ECO:0000313" key="3">
    <source>
        <dbReference type="EMBL" id="MYL97410.1"/>
    </source>
</evidence>
<gene>
    <name evidence="3" type="ORF">GR702_06440</name>
</gene>
<dbReference type="SUPFAM" id="SSF50249">
    <property type="entry name" value="Nucleic acid-binding proteins"/>
    <property type="match status" value="1"/>
</dbReference>
<accession>A0A7X4GEZ5</accession>
<feature type="domain" description="ChsH2 C-terminal OB-fold" evidence="1">
    <location>
        <begin position="59"/>
        <end position="121"/>
    </location>
</feature>
<dbReference type="InterPro" id="IPR052513">
    <property type="entry name" value="Thioester_dehydratase-like"/>
</dbReference>
<keyword evidence="4" id="KW-1185">Reference proteome</keyword>
<dbReference type="GO" id="GO:0003677">
    <property type="term" value="F:DNA binding"/>
    <property type="evidence" value="ECO:0007669"/>
    <property type="project" value="UniProtKB-KW"/>
</dbReference>
<feature type="domain" description="ChsH2 rubredoxin-like zinc ribbon" evidence="2">
    <location>
        <begin position="25"/>
        <end position="55"/>
    </location>
</feature>
<dbReference type="RefSeq" id="WP_160985131.1">
    <property type="nucleotide sequence ID" value="NZ_WVTD01000003.1"/>
</dbReference>
<sequence length="136" mass="15134">MVSPPARKLPRLEPDTAFYWTCGADDVLRIQRCGDCGTWQHPPLPLCAQCRSEAVAPETVSGKGRLASYTVNHEPWLPGLAVPFVFGVVELAEQPELYVFCNVLAAIGHVAVGMALTVEFERHEDVWLPMFREERA</sequence>
<evidence type="ECO:0000313" key="4">
    <source>
        <dbReference type="Proteomes" id="UP000465810"/>
    </source>
</evidence>